<dbReference type="FunFam" id="3.10.50.40:FF:000006">
    <property type="entry name" value="Peptidyl-prolyl cis-trans isomerase"/>
    <property type="match status" value="1"/>
</dbReference>
<sequence length="123" mass="13342">MTVPEIDGLQIVVDAEGQGRETERGDTVDVHYTGFLGVGEGNTEKGKQFDSSIPRKRPLKFTVGTGQVIKGWDEGLLGMKKGEKRTLYISPFLGYGNKDVGEGLIPPNSTLIFETELVGIEGE</sequence>
<dbReference type="PANTHER" id="PTHR43811">
    <property type="entry name" value="FKBP-TYPE PEPTIDYL-PROLYL CIS-TRANS ISOMERASE FKPA"/>
    <property type="match status" value="1"/>
</dbReference>
<organism evidence="7 8">
    <name type="scientific">Lasiosphaeria miniovina</name>
    <dbReference type="NCBI Taxonomy" id="1954250"/>
    <lineage>
        <taxon>Eukaryota</taxon>
        <taxon>Fungi</taxon>
        <taxon>Dikarya</taxon>
        <taxon>Ascomycota</taxon>
        <taxon>Pezizomycotina</taxon>
        <taxon>Sordariomycetes</taxon>
        <taxon>Sordariomycetidae</taxon>
        <taxon>Sordariales</taxon>
        <taxon>Lasiosphaeriaceae</taxon>
        <taxon>Lasiosphaeria</taxon>
    </lineage>
</organism>
<keyword evidence="8" id="KW-1185">Reference proteome</keyword>
<feature type="domain" description="PPIase FKBP-type" evidence="6">
    <location>
        <begin position="25"/>
        <end position="121"/>
    </location>
</feature>
<evidence type="ECO:0000256" key="2">
    <source>
        <dbReference type="ARBA" id="ARBA00013194"/>
    </source>
</evidence>
<protein>
    <recommendedName>
        <fullName evidence="2 5">peptidylprolyl isomerase</fullName>
        <ecNumber evidence="2 5">5.2.1.8</ecNumber>
    </recommendedName>
</protein>
<dbReference type="PANTHER" id="PTHR43811:SF19">
    <property type="entry name" value="39 KDA FK506-BINDING NUCLEAR PROTEIN"/>
    <property type="match status" value="1"/>
</dbReference>
<dbReference type="Pfam" id="PF00254">
    <property type="entry name" value="FKBP_C"/>
    <property type="match status" value="1"/>
</dbReference>
<dbReference type="AlphaFoldDB" id="A0AA40E726"/>
<proteinExistence type="predicted"/>
<dbReference type="RefSeq" id="XP_060300287.1">
    <property type="nucleotide sequence ID" value="XM_060436807.1"/>
</dbReference>
<dbReference type="InterPro" id="IPR001179">
    <property type="entry name" value="PPIase_FKBP_dom"/>
</dbReference>
<dbReference type="PROSITE" id="PS50059">
    <property type="entry name" value="FKBP_PPIASE"/>
    <property type="match status" value="1"/>
</dbReference>
<evidence type="ECO:0000256" key="3">
    <source>
        <dbReference type="ARBA" id="ARBA00023110"/>
    </source>
</evidence>
<gene>
    <name evidence="7" type="ORF">B0T26DRAFT_636246</name>
</gene>
<dbReference type="SUPFAM" id="SSF54534">
    <property type="entry name" value="FKBP-like"/>
    <property type="match status" value="1"/>
</dbReference>
<evidence type="ECO:0000313" key="7">
    <source>
        <dbReference type="EMBL" id="KAK0727432.1"/>
    </source>
</evidence>
<dbReference type="EMBL" id="JAUIRO010000002">
    <property type="protein sequence ID" value="KAK0727432.1"/>
    <property type="molecule type" value="Genomic_DNA"/>
</dbReference>
<dbReference type="GeneID" id="85320077"/>
<comment type="caution">
    <text evidence="7">The sequence shown here is derived from an EMBL/GenBank/DDBJ whole genome shotgun (WGS) entry which is preliminary data.</text>
</comment>
<dbReference type="EC" id="5.2.1.8" evidence="2 5"/>
<evidence type="ECO:0000313" key="8">
    <source>
        <dbReference type="Proteomes" id="UP001172101"/>
    </source>
</evidence>
<dbReference type="Gene3D" id="3.10.50.40">
    <property type="match status" value="1"/>
</dbReference>
<keyword evidence="3 5" id="KW-0697">Rotamase</keyword>
<name>A0AA40E726_9PEZI</name>
<dbReference type="GO" id="GO:0003755">
    <property type="term" value="F:peptidyl-prolyl cis-trans isomerase activity"/>
    <property type="evidence" value="ECO:0007669"/>
    <property type="project" value="UniProtKB-KW"/>
</dbReference>
<keyword evidence="4 5" id="KW-0413">Isomerase</keyword>
<accession>A0AA40E726</accession>
<evidence type="ECO:0000256" key="1">
    <source>
        <dbReference type="ARBA" id="ARBA00000971"/>
    </source>
</evidence>
<dbReference type="InterPro" id="IPR046357">
    <property type="entry name" value="PPIase_dom_sf"/>
</dbReference>
<evidence type="ECO:0000259" key="6">
    <source>
        <dbReference type="PROSITE" id="PS50059"/>
    </source>
</evidence>
<evidence type="ECO:0000256" key="4">
    <source>
        <dbReference type="ARBA" id="ARBA00023235"/>
    </source>
</evidence>
<evidence type="ECO:0000256" key="5">
    <source>
        <dbReference type="PROSITE-ProRule" id="PRU00277"/>
    </source>
</evidence>
<reference evidence="7" key="1">
    <citation type="submission" date="2023-06" db="EMBL/GenBank/DDBJ databases">
        <title>Genome-scale phylogeny and comparative genomics of the fungal order Sordariales.</title>
        <authorList>
            <consortium name="Lawrence Berkeley National Laboratory"/>
            <person name="Hensen N."/>
            <person name="Bonometti L."/>
            <person name="Westerberg I."/>
            <person name="Brannstrom I.O."/>
            <person name="Guillou S."/>
            <person name="Cros-Aarteil S."/>
            <person name="Calhoun S."/>
            <person name="Haridas S."/>
            <person name="Kuo A."/>
            <person name="Mondo S."/>
            <person name="Pangilinan J."/>
            <person name="Riley R."/>
            <person name="LaButti K."/>
            <person name="Andreopoulos B."/>
            <person name="Lipzen A."/>
            <person name="Chen C."/>
            <person name="Yanf M."/>
            <person name="Daum C."/>
            <person name="Ng V."/>
            <person name="Clum A."/>
            <person name="Steindorff A."/>
            <person name="Ohm R."/>
            <person name="Martin F."/>
            <person name="Silar P."/>
            <person name="Natvig D."/>
            <person name="Lalanne C."/>
            <person name="Gautier V."/>
            <person name="Ament-velasquez S.L."/>
            <person name="Kruys A."/>
            <person name="Hutchinson M.I."/>
            <person name="Powell A.J."/>
            <person name="Barry K."/>
            <person name="Miller A.N."/>
            <person name="Grigoriev I.V."/>
            <person name="Debuchy R."/>
            <person name="Gladieux P."/>
            <person name="Thoren M.H."/>
            <person name="Johannesson H."/>
        </authorList>
    </citation>
    <scope>NUCLEOTIDE SEQUENCE</scope>
    <source>
        <strain evidence="7">SMH2392-1A</strain>
    </source>
</reference>
<dbReference type="Proteomes" id="UP001172101">
    <property type="component" value="Unassembled WGS sequence"/>
</dbReference>
<comment type="catalytic activity">
    <reaction evidence="1 5">
        <text>[protein]-peptidylproline (omega=180) = [protein]-peptidylproline (omega=0)</text>
        <dbReference type="Rhea" id="RHEA:16237"/>
        <dbReference type="Rhea" id="RHEA-COMP:10747"/>
        <dbReference type="Rhea" id="RHEA-COMP:10748"/>
        <dbReference type="ChEBI" id="CHEBI:83833"/>
        <dbReference type="ChEBI" id="CHEBI:83834"/>
        <dbReference type="EC" id="5.2.1.8"/>
    </reaction>
</comment>